<reference evidence="1 2" key="1">
    <citation type="submission" date="2020-08" db="EMBL/GenBank/DDBJ databases">
        <title>Sequencing the genomes of 1000 actinobacteria strains.</title>
        <authorList>
            <person name="Klenk H.-P."/>
        </authorList>
    </citation>
    <scope>NUCLEOTIDE SEQUENCE [LARGE SCALE GENOMIC DNA]</scope>
    <source>
        <strain evidence="1 2">DSM 43768</strain>
    </source>
</reference>
<evidence type="ECO:0000313" key="2">
    <source>
        <dbReference type="Proteomes" id="UP000565579"/>
    </source>
</evidence>
<dbReference type="EMBL" id="JACHMI010000001">
    <property type="protein sequence ID" value="MBB6550827.1"/>
    <property type="molecule type" value="Genomic_DNA"/>
</dbReference>
<proteinExistence type="predicted"/>
<protein>
    <submittedName>
        <fullName evidence="1">Uncharacterized protein</fullName>
    </submittedName>
</protein>
<sequence>MRREWELEDLIECGTLDEAEIDLLANKSGATRLGFALSGGRITEEGTHDELLAAGSANSLMSHHF</sequence>
<dbReference type="Proteomes" id="UP000565579">
    <property type="component" value="Unassembled WGS sequence"/>
</dbReference>
<organism evidence="1 2">
    <name type="scientific">Nonomuraea rubra</name>
    <dbReference type="NCBI Taxonomy" id="46180"/>
    <lineage>
        <taxon>Bacteria</taxon>
        <taxon>Bacillati</taxon>
        <taxon>Actinomycetota</taxon>
        <taxon>Actinomycetes</taxon>
        <taxon>Streptosporangiales</taxon>
        <taxon>Streptosporangiaceae</taxon>
        <taxon>Nonomuraea</taxon>
    </lineage>
</organism>
<gene>
    <name evidence="1" type="ORF">HD593_005622</name>
</gene>
<dbReference type="RefSeq" id="WP_185105032.1">
    <property type="nucleotide sequence ID" value="NZ_BAAAXY010000231.1"/>
</dbReference>
<comment type="caution">
    <text evidence="1">The sequence shown here is derived from an EMBL/GenBank/DDBJ whole genome shotgun (WGS) entry which is preliminary data.</text>
</comment>
<dbReference type="AlphaFoldDB" id="A0A7X0NW95"/>
<keyword evidence="2" id="KW-1185">Reference proteome</keyword>
<name>A0A7X0NW95_9ACTN</name>
<accession>A0A7X0NW95</accession>
<evidence type="ECO:0000313" key="1">
    <source>
        <dbReference type="EMBL" id="MBB6550827.1"/>
    </source>
</evidence>